<protein>
    <submittedName>
        <fullName evidence="1">Uncharacterized protein</fullName>
    </submittedName>
</protein>
<gene>
    <name evidence="1" type="ORF">HMPREF1313_1410</name>
</gene>
<evidence type="ECO:0000313" key="2">
    <source>
        <dbReference type="Proteomes" id="UP000006410"/>
    </source>
</evidence>
<dbReference type="RefSeq" id="WP_007055980.1">
    <property type="nucleotide sequence ID" value="NZ_AJTF01000121.1"/>
</dbReference>
<name>A0AA87IDF7_BIFLL</name>
<accession>A0AA87IDF7</accession>
<proteinExistence type="predicted"/>
<reference evidence="1 2" key="1">
    <citation type="journal article" date="2013" name="Genome Announc.">
        <title>Draft Genome Sequences of Two Pairs of Human Intestinal Bifidobacterium longum subsp. longum Strains, 44B and 1-6B and 35B and 2-2B, Consecutively Isolated from Two Children after a 5-Year Time Period.</title>
        <authorList>
            <person name="Shkoporov A.N."/>
            <person name="Efimov B.A."/>
            <person name="Khokhlova E.V."/>
            <person name="Chaplin A.V."/>
            <person name="Kafarskaya L.I."/>
            <person name="Durkin A.S."/>
            <person name="McCorrison J."/>
            <person name="Torralba M."/>
            <person name="Gillis M."/>
            <person name="Sutton G."/>
            <person name="Weibel D.B."/>
            <person name="Nelson K.E."/>
            <person name="Smeianov V.V."/>
        </authorList>
    </citation>
    <scope>NUCLEOTIDE SEQUENCE [LARGE SCALE GENOMIC DNA]</scope>
    <source>
        <strain evidence="1 2">1-6B</strain>
    </source>
</reference>
<comment type="caution">
    <text evidence="1">The sequence shown here is derived from an EMBL/GenBank/DDBJ whole genome shotgun (WGS) entry which is preliminary data.</text>
</comment>
<evidence type="ECO:0000313" key="1">
    <source>
        <dbReference type="EMBL" id="EIJ23941.1"/>
    </source>
</evidence>
<organism evidence="1 2">
    <name type="scientific">Bifidobacterium longum subsp. longum 1-6B</name>
    <dbReference type="NCBI Taxonomy" id="1161744"/>
    <lineage>
        <taxon>Bacteria</taxon>
        <taxon>Bacillati</taxon>
        <taxon>Actinomycetota</taxon>
        <taxon>Actinomycetes</taxon>
        <taxon>Bifidobacteriales</taxon>
        <taxon>Bifidobacteriaceae</taxon>
        <taxon>Bifidobacterium</taxon>
    </lineage>
</organism>
<sequence length="107" mass="12476">MALTIEEQHETNDLDHDILATREVTFICGHKRVYEDISACQKSWMERCQRCPNCQYKRDKAYVEKLSAEINSPELLEMWLKEAPPTKTSRKGAIRLFRQGTSINTDD</sequence>
<dbReference type="AlphaFoldDB" id="A0AA87IDF7"/>
<dbReference type="Proteomes" id="UP000006410">
    <property type="component" value="Unassembled WGS sequence"/>
</dbReference>
<dbReference type="EMBL" id="AJTF01000121">
    <property type="protein sequence ID" value="EIJ23941.1"/>
    <property type="molecule type" value="Genomic_DNA"/>
</dbReference>